<dbReference type="InterPro" id="IPR008271">
    <property type="entry name" value="Ser/Thr_kinase_AS"/>
</dbReference>
<dbReference type="GeneID" id="92362378"/>
<dbReference type="InterPro" id="IPR000719">
    <property type="entry name" value="Prot_kinase_dom"/>
</dbReference>
<dbReference type="SMR" id="A0A836HQ98"/>
<evidence type="ECO:0000256" key="2">
    <source>
        <dbReference type="ARBA" id="ARBA00022679"/>
    </source>
</evidence>
<dbReference type="PANTHER" id="PTHR24349">
    <property type="entry name" value="SERINE/THREONINE-PROTEIN KINASE"/>
    <property type="match status" value="1"/>
</dbReference>
<reference evidence="9" key="2">
    <citation type="journal article" date="2021" name="Sci. Data">
        <title>Chromosome-scale genome sequencing, assembly and annotation of six genomes from subfamily Leishmaniinae.</title>
        <authorList>
            <person name="Almutairi H."/>
            <person name="Urbaniak M.D."/>
            <person name="Bates M.D."/>
            <person name="Jariyapan N."/>
            <person name="Kwakye-Nuako G."/>
            <person name="Thomaz Soccol V."/>
            <person name="Al-Salem W.S."/>
            <person name="Dillon R.J."/>
            <person name="Bates P.A."/>
            <person name="Gatherer D."/>
        </authorList>
    </citation>
    <scope>NUCLEOTIDE SEQUENCE [LARGE SCALE GENOMIC DNA]</scope>
</reference>
<evidence type="ECO:0000256" key="3">
    <source>
        <dbReference type="ARBA" id="ARBA00022741"/>
    </source>
</evidence>
<dbReference type="SMART" id="SM00220">
    <property type="entry name" value="S_TKc"/>
    <property type="match status" value="1"/>
</dbReference>
<proteinExistence type="predicted"/>
<dbReference type="Pfam" id="PF00069">
    <property type="entry name" value="Pkinase"/>
    <property type="match status" value="2"/>
</dbReference>
<dbReference type="Proteomes" id="UP000674143">
    <property type="component" value="Unassembled WGS sequence"/>
</dbReference>
<feature type="domain" description="Protein kinase" evidence="7">
    <location>
        <begin position="141"/>
        <end position="525"/>
    </location>
</feature>
<keyword evidence="4" id="KW-0418">Kinase</keyword>
<feature type="region of interest" description="Disordered" evidence="6">
    <location>
        <begin position="598"/>
        <end position="621"/>
    </location>
</feature>
<keyword evidence="9" id="KW-1185">Reference proteome</keyword>
<name>A0A836HQ98_9TRYP</name>
<dbReference type="InterPro" id="IPR050205">
    <property type="entry name" value="CDPK_Ser/Thr_kinases"/>
</dbReference>
<dbReference type="Gene3D" id="1.10.510.10">
    <property type="entry name" value="Transferase(Phosphotransferase) domain 1"/>
    <property type="match status" value="1"/>
</dbReference>
<keyword evidence="2" id="KW-0808">Transferase</keyword>
<evidence type="ECO:0000313" key="9">
    <source>
        <dbReference type="Proteomes" id="UP000674143"/>
    </source>
</evidence>
<keyword evidence="3" id="KW-0547">Nucleotide-binding</keyword>
<evidence type="ECO:0000256" key="6">
    <source>
        <dbReference type="SAM" id="MobiDB-lite"/>
    </source>
</evidence>
<evidence type="ECO:0000259" key="7">
    <source>
        <dbReference type="PROSITE" id="PS50011"/>
    </source>
</evidence>
<comment type="caution">
    <text evidence="8">The sequence shown here is derived from an EMBL/GenBank/DDBJ whole genome shotgun (WGS) entry which is preliminary data.</text>
</comment>
<dbReference type="GO" id="GO:0005524">
    <property type="term" value="F:ATP binding"/>
    <property type="evidence" value="ECO:0007669"/>
    <property type="project" value="UniProtKB-KW"/>
</dbReference>
<gene>
    <name evidence="8" type="ORF">LSCM4_06526</name>
</gene>
<dbReference type="PROSITE" id="PS50011">
    <property type="entry name" value="PROTEIN_KINASE_DOM"/>
    <property type="match status" value="1"/>
</dbReference>
<evidence type="ECO:0000256" key="4">
    <source>
        <dbReference type="ARBA" id="ARBA00022777"/>
    </source>
</evidence>
<evidence type="ECO:0000256" key="1">
    <source>
        <dbReference type="ARBA" id="ARBA00022527"/>
    </source>
</evidence>
<dbReference type="SUPFAM" id="SSF56112">
    <property type="entry name" value="Protein kinase-like (PK-like)"/>
    <property type="match status" value="1"/>
</dbReference>
<organism evidence="8 9">
    <name type="scientific">Leishmania orientalis</name>
    <dbReference type="NCBI Taxonomy" id="2249476"/>
    <lineage>
        <taxon>Eukaryota</taxon>
        <taxon>Discoba</taxon>
        <taxon>Euglenozoa</taxon>
        <taxon>Kinetoplastea</taxon>
        <taxon>Metakinetoplastina</taxon>
        <taxon>Trypanosomatida</taxon>
        <taxon>Trypanosomatidae</taxon>
        <taxon>Leishmaniinae</taxon>
        <taxon>Leishmania</taxon>
    </lineage>
</organism>
<dbReference type="Gene3D" id="3.30.200.20">
    <property type="entry name" value="Phosphorylase Kinase, domain 1"/>
    <property type="match status" value="1"/>
</dbReference>
<dbReference type="RefSeq" id="XP_067063956.1">
    <property type="nucleotide sequence ID" value="XM_067208444.1"/>
</dbReference>
<sequence length="621" mass="68366">MGAHSGKTSSPTSDRPLAVCDLCGVKSTRRLSPQTGSGLVFEVCSRCHLRCCGECYVWRRYGSRFSVYDNEEHAVAQYAAVCCRCVAEPNLVVSAPRCVWKRIVEYCDATAKHRLLQLCHATQMGVVLPFPHAQYGWSTFFQGRDFIAEGANGEVYQAMVRRDITKELAQPLIDALDAKVLADLAGRTVAVKTIRKSTVFSLRRWRLIQREVDALCRCYHRHVVQLHFVAQGPSEVYIVLQYVAGGDLFDWLVHQQIPMEYDVVVIARQLLETLHFMHEVCGVVHRDIKPENILLQPIGNSVVQSQGGGSLGTVGGCATGQTGASDDLHIRLADFGYAKLLPQSEAGEASLSPARMSRPPLPLAPPDTVSNDGLMTEGEQRTEPCVNACKPFLVCSTPCGTLGFAAPEILSAYNAHKNALQCLPSNRQSAEELRHTAEPQTPVDLVKRMDIFAAGVTLCILLTGCEPFPCLSSREHIEAVREGPDFGGHQWRYVSQPAKNLLRRMLAPKAADRPSAFECLNSSWIRHQGPYTDLTSEAEDDASVLGKGLAHSVSLQQLLSTSFQKSVHSLRKNEGWLFVQDAQGLVATVPRQLVKGREDVESFSDAPQSPQRSRAGLETVY</sequence>
<dbReference type="GO" id="GO:0004674">
    <property type="term" value="F:protein serine/threonine kinase activity"/>
    <property type="evidence" value="ECO:0007669"/>
    <property type="project" value="UniProtKB-KW"/>
</dbReference>
<dbReference type="EMBL" id="JAFHLR010000019">
    <property type="protein sequence ID" value="KAG5480955.1"/>
    <property type="molecule type" value="Genomic_DNA"/>
</dbReference>
<protein>
    <recommendedName>
        <fullName evidence="7">Protein kinase domain-containing protein</fullName>
    </recommendedName>
</protein>
<accession>A0A836HQ98</accession>
<keyword evidence="1" id="KW-0723">Serine/threonine-protein kinase</keyword>
<evidence type="ECO:0000313" key="8">
    <source>
        <dbReference type="EMBL" id="KAG5480955.1"/>
    </source>
</evidence>
<dbReference type="PROSITE" id="PS00108">
    <property type="entry name" value="PROTEIN_KINASE_ST"/>
    <property type="match status" value="1"/>
</dbReference>
<dbReference type="AlphaFoldDB" id="A0A836HQ98"/>
<evidence type="ECO:0000256" key="5">
    <source>
        <dbReference type="ARBA" id="ARBA00022840"/>
    </source>
</evidence>
<dbReference type="KEGG" id="loi:92362378"/>
<dbReference type="InterPro" id="IPR011009">
    <property type="entry name" value="Kinase-like_dom_sf"/>
</dbReference>
<reference evidence="9" key="1">
    <citation type="journal article" date="2021" name="Microbiol. Resour. Announc.">
        <title>LGAAP: Leishmaniinae Genome Assembly and Annotation Pipeline.</title>
        <authorList>
            <person name="Almutairi H."/>
            <person name="Urbaniak M.D."/>
            <person name="Bates M.D."/>
            <person name="Jariyapan N."/>
            <person name="Kwakye-Nuako G."/>
            <person name="Thomaz-Soccol V."/>
            <person name="Al-Salem W.S."/>
            <person name="Dillon R.J."/>
            <person name="Bates P.A."/>
            <person name="Gatherer D."/>
        </authorList>
    </citation>
    <scope>NUCLEOTIDE SEQUENCE [LARGE SCALE GENOMIC DNA]</scope>
</reference>
<keyword evidence="5" id="KW-0067">ATP-binding</keyword>